<sequence length="119" mass="13166">MGIKQVSHRRERVKCISRKRSGFMEQLPSRGGKGGTAWPVIYTTELSHLLPLLSFLNPPPTLSTGLQSRFSINCPSSVSLGRAGFLHLWLTARPPLSTQEGTEYLCPPSYLLTLSLLTQ</sequence>
<proteinExistence type="predicted"/>
<gene>
    <name evidence="1" type="ORF">XELAEV_18042994mg</name>
</gene>
<organism evidence="1 2">
    <name type="scientific">Xenopus laevis</name>
    <name type="common">African clawed frog</name>
    <dbReference type="NCBI Taxonomy" id="8355"/>
    <lineage>
        <taxon>Eukaryota</taxon>
        <taxon>Metazoa</taxon>
        <taxon>Chordata</taxon>
        <taxon>Craniata</taxon>
        <taxon>Vertebrata</taxon>
        <taxon>Euteleostomi</taxon>
        <taxon>Amphibia</taxon>
        <taxon>Batrachia</taxon>
        <taxon>Anura</taxon>
        <taxon>Pipoidea</taxon>
        <taxon>Pipidae</taxon>
        <taxon>Xenopodinae</taxon>
        <taxon>Xenopus</taxon>
        <taxon>Xenopus</taxon>
    </lineage>
</organism>
<evidence type="ECO:0000313" key="1">
    <source>
        <dbReference type="EMBL" id="OCT66743.1"/>
    </source>
</evidence>
<dbReference type="Proteomes" id="UP000694892">
    <property type="component" value="Chromosome 8S"/>
</dbReference>
<dbReference type="AlphaFoldDB" id="A0A974C565"/>
<reference evidence="2" key="1">
    <citation type="journal article" date="2016" name="Nature">
        <title>Genome evolution in the allotetraploid frog Xenopus laevis.</title>
        <authorList>
            <person name="Session A.M."/>
            <person name="Uno Y."/>
            <person name="Kwon T."/>
            <person name="Chapman J.A."/>
            <person name="Toyoda A."/>
            <person name="Takahashi S."/>
            <person name="Fukui A."/>
            <person name="Hikosaka A."/>
            <person name="Suzuki A."/>
            <person name="Kondo M."/>
            <person name="van Heeringen S.J."/>
            <person name="Quigley I."/>
            <person name="Heinz S."/>
            <person name="Ogino H."/>
            <person name="Ochi H."/>
            <person name="Hellsten U."/>
            <person name="Lyons J.B."/>
            <person name="Simakov O."/>
            <person name="Putnam N."/>
            <person name="Stites J."/>
            <person name="Kuroki Y."/>
            <person name="Tanaka T."/>
            <person name="Michiue T."/>
            <person name="Watanabe M."/>
            <person name="Bogdanovic O."/>
            <person name="Lister R."/>
            <person name="Georgiou G."/>
            <person name="Paranjpe S.S."/>
            <person name="van Kruijsbergen I."/>
            <person name="Shu S."/>
            <person name="Carlson J."/>
            <person name="Kinoshita T."/>
            <person name="Ohta Y."/>
            <person name="Mawaribuchi S."/>
            <person name="Jenkins J."/>
            <person name="Grimwood J."/>
            <person name="Schmutz J."/>
            <person name="Mitros T."/>
            <person name="Mozaffari S.V."/>
            <person name="Suzuki Y."/>
            <person name="Haramoto Y."/>
            <person name="Yamamoto T.S."/>
            <person name="Takagi C."/>
            <person name="Heald R."/>
            <person name="Miller K."/>
            <person name="Haudenschild C."/>
            <person name="Kitzman J."/>
            <person name="Nakayama T."/>
            <person name="Izutsu Y."/>
            <person name="Robert J."/>
            <person name="Fortriede J."/>
            <person name="Burns K."/>
            <person name="Lotay V."/>
            <person name="Karimi K."/>
            <person name="Yasuoka Y."/>
            <person name="Dichmann D.S."/>
            <person name="Flajnik M.F."/>
            <person name="Houston D.W."/>
            <person name="Shendure J."/>
            <person name="DuPasquier L."/>
            <person name="Vize P.D."/>
            <person name="Zorn A.M."/>
            <person name="Ito M."/>
            <person name="Marcotte E.M."/>
            <person name="Wallingford J.B."/>
            <person name="Ito Y."/>
            <person name="Asashima M."/>
            <person name="Ueno N."/>
            <person name="Matsuda Y."/>
            <person name="Veenstra G.J."/>
            <person name="Fujiyama A."/>
            <person name="Harland R.M."/>
            <person name="Taira M."/>
            <person name="Rokhsar D.S."/>
        </authorList>
    </citation>
    <scope>NUCLEOTIDE SEQUENCE [LARGE SCALE GENOMIC DNA]</scope>
    <source>
        <strain evidence="2">J</strain>
    </source>
</reference>
<evidence type="ECO:0000313" key="2">
    <source>
        <dbReference type="Proteomes" id="UP000694892"/>
    </source>
</evidence>
<name>A0A974C565_XENLA</name>
<accession>A0A974C565</accession>
<dbReference type="EMBL" id="CM004481">
    <property type="protein sequence ID" value="OCT66743.1"/>
    <property type="molecule type" value="Genomic_DNA"/>
</dbReference>
<protein>
    <submittedName>
        <fullName evidence="1">Uncharacterized protein</fullName>
    </submittedName>
</protein>